<dbReference type="PROSITE" id="PS50880">
    <property type="entry name" value="TOPRIM"/>
    <property type="match status" value="1"/>
</dbReference>
<comment type="similarity">
    <text evidence="7">Belongs to the RecR family.</text>
</comment>
<evidence type="ECO:0000313" key="10">
    <source>
        <dbReference type="Proteomes" id="UP000229757"/>
    </source>
</evidence>
<evidence type="ECO:0000313" key="9">
    <source>
        <dbReference type="EMBL" id="ATX77222.1"/>
    </source>
</evidence>
<dbReference type="EMBL" id="CP011797">
    <property type="protein sequence ID" value="ATX77222.1"/>
    <property type="molecule type" value="Genomic_DNA"/>
</dbReference>
<dbReference type="Proteomes" id="UP000229757">
    <property type="component" value="Chromosome"/>
</dbReference>
<reference evidence="9 10" key="1">
    <citation type="journal article" date="2017" name="Environ. Microbiol.">
        <title>Genomic and physiological analyses of 'Reinekea forsetii' reveal a versatile opportunistic lifestyle during spring algae blooms.</title>
        <authorList>
            <person name="Avci B."/>
            <person name="Hahnke R.L."/>
            <person name="Chafee M."/>
            <person name="Fischer T."/>
            <person name="Gruber-Vodicka H."/>
            <person name="Tegetmeyer H.E."/>
            <person name="Harder J."/>
            <person name="Fuchs B.M."/>
            <person name="Amann R.I."/>
            <person name="Teeling H."/>
        </authorList>
    </citation>
    <scope>NUCLEOTIDE SEQUENCE [LARGE SCALE GENOMIC DNA]</scope>
    <source>
        <strain evidence="9 10">Hel1_31_D35</strain>
    </source>
</reference>
<dbReference type="GO" id="GO:0008270">
    <property type="term" value="F:zinc ion binding"/>
    <property type="evidence" value="ECO:0007669"/>
    <property type="project" value="UniProtKB-KW"/>
</dbReference>
<keyword evidence="3 7" id="KW-0863">Zinc-finger</keyword>
<dbReference type="GO" id="GO:0003677">
    <property type="term" value="F:DNA binding"/>
    <property type="evidence" value="ECO:0007669"/>
    <property type="project" value="UniProtKB-UniRule"/>
</dbReference>
<dbReference type="PROSITE" id="PS01300">
    <property type="entry name" value="RECR"/>
    <property type="match status" value="1"/>
</dbReference>
<dbReference type="InterPro" id="IPR006171">
    <property type="entry name" value="TOPRIM_dom"/>
</dbReference>
<dbReference type="GO" id="GO:0006281">
    <property type="term" value="P:DNA repair"/>
    <property type="evidence" value="ECO:0007669"/>
    <property type="project" value="UniProtKB-UniRule"/>
</dbReference>
<dbReference type="PANTHER" id="PTHR30446:SF0">
    <property type="entry name" value="RECOMBINATION PROTEIN RECR"/>
    <property type="match status" value="1"/>
</dbReference>
<protein>
    <recommendedName>
        <fullName evidence="7">Recombination protein RecR</fullName>
    </recommendedName>
</protein>
<name>A0A2K8KRH3_9GAMM</name>
<dbReference type="InterPro" id="IPR000093">
    <property type="entry name" value="DNA_Rcmb_RecR"/>
</dbReference>
<dbReference type="InterPro" id="IPR015967">
    <property type="entry name" value="Rcmb_RecR_Znf"/>
</dbReference>
<dbReference type="NCBIfam" id="TIGR00615">
    <property type="entry name" value="recR"/>
    <property type="match status" value="1"/>
</dbReference>
<organism evidence="9 10">
    <name type="scientific">Reinekea forsetii</name>
    <dbReference type="NCBI Taxonomy" id="1336806"/>
    <lineage>
        <taxon>Bacteria</taxon>
        <taxon>Pseudomonadati</taxon>
        <taxon>Pseudomonadota</taxon>
        <taxon>Gammaproteobacteria</taxon>
        <taxon>Oceanospirillales</taxon>
        <taxon>Saccharospirillaceae</taxon>
        <taxon>Reinekea</taxon>
    </lineage>
</organism>
<dbReference type="SUPFAM" id="SSF111304">
    <property type="entry name" value="Recombination protein RecR"/>
    <property type="match status" value="1"/>
</dbReference>
<evidence type="ECO:0000256" key="4">
    <source>
        <dbReference type="ARBA" id="ARBA00022833"/>
    </source>
</evidence>
<keyword evidence="10" id="KW-1185">Reference proteome</keyword>
<dbReference type="Pfam" id="PF13662">
    <property type="entry name" value="Toprim_4"/>
    <property type="match status" value="1"/>
</dbReference>
<dbReference type="OrthoDB" id="9802672at2"/>
<dbReference type="Pfam" id="PF02132">
    <property type="entry name" value="RecR_ZnF"/>
    <property type="match status" value="1"/>
</dbReference>
<feature type="domain" description="Toprim" evidence="8">
    <location>
        <begin position="80"/>
        <end position="175"/>
    </location>
</feature>
<dbReference type="InterPro" id="IPR023627">
    <property type="entry name" value="Rcmb_RecR"/>
</dbReference>
<keyword evidence="1 7" id="KW-0479">Metal-binding</keyword>
<keyword evidence="6 7" id="KW-0234">DNA repair</keyword>
<dbReference type="GO" id="GO:0006310">
    <property type="term" value="P:DNA recombination"/>
    <property type="evidence" value="ECO:0007669"/>
    <property type="project" value="UniProtKB-UniRule"/>
</dbReference>
<evidence type="ECO:0000259" key="8">
    <source>
        <dbReference type="PROSITE" id="PS50880"/>
    </source>
</evidence>
<evidence type="ECO:0000256" key="6">
    <source>
        <dbReference type="ARBA" id="ARBA00023204"/>
    </source>
</evidence>
<keyword evidence="4 7" id="KW-0862">Zinc</keyword>
<accession>A0A2K8KRH3</accession>
<sequence length="203" mass="22028">MSYTPATDTLIHALQALPGVGSRSAQRMALHLLERDNSAAQALSQALQAALSRVHKCPACRSLTETDLCSVCADSARDQQVVCVVVSDADKAGLEMAQRFRGRYFVLHGVLSPIDGVGPEQLGLFDLLALVQEQGVGEVILALDEQMESEATAHYISEQLRPLAVKRSRIRFAQMRSGSLDKVDSHVIANAITDKKEIGLEFD</sequence>
<dbReference type="HAMAP" id="MF_00017">
    <property type="entry name" value="RecR"/>
    <property type="match status" value="1"/>
</dbReference>
<proteinExistence type="inferred from homology"/>
<evidence type="ECO:0000256" key="2">
    <source>
        <dbReference type="ARBA" id="ARBA00022763"/>
    </source>
</evidence>
<gene>
    <name evidence="7 9" type="primary">recR</name>
    <name evidence="9" type="ORF">REIFOR_02087</name>
</gene>
<dbReference type="RefSeq" id="WP_100257498.1">
    <property type="nucleotide sequence ID" value="NZ_CP011797.1"/>
</dbReference>
<dbReference type="Pfam" id="PF21176">
    <property type="entry name" value="RecR_HhH"/>
    <property type="match status" value="1"/>
</dbReference>
<keyword evidence="5 7" id="KW-0233">DNA recombination</keyword>
<dbReference type="Gene3D" id="3.40.1360.10">
    <property type="match status" value="1"/>
</dbReference>
<dbReference type="AlphaFoldDB" id="A0A2K8KRH3"/>
<evidence type="ECO:0000256" key="1">
    <source>
        <dbReference type="ARBA" id="ARBA00022723"/>
    </source>
</evidence>
<feature type="zinc finger region" description="C4-type" evidence="7">
    <location>
        <begin position="57"/>
        <end position="72"/>
    </location>
</feature>
<evidence type="ECO:0000256" key="7">
    <source>
        <dbReference type="HAMAP-Rule" id="MF_00017"/>
    </source>
</evidence>
<dbReference type="PANTHER" id="PTHR30446">
    <property type="entry name" value="RECOMBINATION PROTEIN RECR"/>
    <property type="match status" value="1"/>
</dbReference>
<dbReference type="KEGG" id="rfo:REIFOR_02087"/>
<comment type="function">
    <text evidence="7">May play a role in DNA repair. It seems to be involved in an RecBC-independent recombinational process of DNA repair. It may act with RecF and RecO.</text>
</comment>
<dbReference type="Gene3D" id="1.10.8.420">
    <property type="entry name" value="RecR Domain 1"/>
    <property type="match status" value="1"/>
</dbReference>
<evidence type="ECO:0000256" key="5">
    <source>
        <dbReference type="ARBA" id="ARBA00023172"/>
    </source>
</evidence>
<keyword evidence="2 7" id="KW-0227">DNA damage</keyword>
<evidence type="ECO:0000256" key="3">
    <source>
        <dbReference type="ARBA" id="ARBA00022771"/>
    </source>
</evidence>